<dbReference type="Pfam" id="PF04082">
    <property type="entry name" value="Fungal_trans"/>
    <property type="match status" value="1"/>
</dbReference>
<evidence type="ECO:0000256" key="2">
    <source>
        <dbReference type="ARBA" id="ARBA00022723"/>
    </source>
</evidence>
<dbReference type="STRING" id="98403.A0A151GA68"/>
<dbReference type="InterPro" id="IPR007219">
    <property type="entry name" value="XnlR_reg_dom"/>
</dbReference>
<keyword evidence="4" id="KW-0238">DNA-binding</keyword>
<reference evidence="9 10" key="1">
    <citation type="journal article" date="2016" name="Sci. Rep.">
        <title>Insights into Adaptations to a Near-Obligate Nematode Endoparasitic Lifestyle from the Finished Genome of Drechmeria coniospora.</title>
        <authorList>
            <person name="Zhang L."/>
            <person name="Zhou Z."/>
            <person name="Guo Q."/>
            <person name="Fokkens L."/>
            <person name="Miskei M."/>
            <person name="Pocsi I."/>
            <person name="Zhang W."/>
            <person name="Chen M."/>
            <person name="Wang L."/>
            <person name="Sun Y."/>
            <person name="Donzelli B.G."/>
            <person name="Gibson D.M."/>
            <person name="Nelson D.R."/>
            <person name="Luo J.G."/>
            <person name="Rep M."/>
            <person name="Liu H."/>
            <person name="Yang S."/>
            <person name="Wang J."/>
            <person name="Krasnoff S.B."/>
            <person name="Xu Y."/>
            <person name="Molnar I."/>
            <person name="Lin M."/>
        </authorList>
    </citation>
    <scope>NUCLEOTIDE SEQUENCE [LARGE SCALE GENOMIC DNA]</scope>
    <source>
        <strain evidence="9 10">ARSEF 6962</strain>
    </source>
</reference>
<comment type="caution">
    <text evidence="9">The sequence shown here is derived from an EMBL/GenBank/DDBJ whole genome shotgun (WGS) entry which is preliminary data.</text>
</comment>
<keyword evidence="10" id="KW-1185">Reference proteome</keyword>
<protein>
    <recommendedName>
        <fullName evidence="8">Zn(2)-C6 fungal-type domain-containing protein</fullName>
    </recommendedName>
</protein>
<keyword evidence="3" id="KW-0805">Transcription regulation</keyword>
<dbReference type="InterPro" id="IPR036864">
    <property type="entry name" value="Zn2-C6_fun-type_DNA-bd_sf"/>
</dbReference>
<dbReference type="AlphaFoldDB" id="A0A151GA68"/>
<feature type="region of interest" description="Disordered" evidence="7">
    <location>
        <begin position="84"/>
        <end position="118"/>
    </location>
</feature>
<feature type="compositionally biased region" description="Low complexity" evidence="7">
    <location>
        <begin position="98"/>
        <end position="111"/>
    </location>
</feature>
<dbReference type="InterPro" id="IPR050815">
    <property type="entry name" value="TF_fung"/>
</dbReference>
<dbReference type="GeneID" id="63718570"/>
<feature type="region of interest" description="Disordered" evidence="7">
    <location>
        <begin position="465"/>
        <end position="522"/>
    </location>
</feature>
<proteinExistence type="predicted"/>
<dbReference type="Proteomes" id="UP000076580">
    <property type="component" value="Chromosome 03"/>
</dbReference>
<sequence>MRAGGQRWWPMGCACLEDGTADDVGATKGATTIVAPFRLIRHASSTASATASLPGWHLPRERGSGVNAYMVQVHVRLSKVQARCTTGRAAQERPSNDGRGAQAGQGQSRAGTTNHGGRSFLTAYRRATRYGCASAMDGPMGKVVWQRRIAAEATRASRRTACLRLPGGPKYRLADGETIAPARRKHGDELPLRDARFVADEVRWMTNALPRRIYVPSAKKTAYSPFATAGGIACRWCFVMNAKVSSLVGRPGIPYQQAGHVLGTTNGALSGTEPTWRPSIQPALASRKRRGGTHARACHSVLSVGSMSRQADPEPISLQRQRPGGACEECRRRKLRCDRQQPQCGMCSAAGATCQITTNRAPRGPKRGYLKAMQARIGKFPSPRAQPQALDPLTGRLDGHAAALEGALEGAMLQQQAGGDKVVSPYDESWSDGLFPVHDGMSWDFPVADAETLLHDLGRMTSIACPPFESSTESQLDGAETAHSASPLPAFDGHGDEPLSSAGSSSSPGTAEGPGLNGPGTPCISSLMQAELDQLYFDRMHAFTPIVHEGRYSAWARQPRKAKARLCLQYTLWTSASSASAHYQNVGGSLYREARRLMEELEEEAKGRPAAPTELEHIQAWLLLAIHEFIFVDFRRGWLSAGRAFRLIQLDWFRDVDGLDAVVAPAQWIEAEQRRRTYWMAYCLDRLVSLRSGSPLTFDEQTVVRLPAPETAFQNDEPVLVGYLGEAVASHDASATSPFTECIVMATLTGRALSYQHLATKHPKVSEDFWYRHRGFDAVLTQRMEAFTLKYGLALQEADPMLMFVGMMWRTTILFFSQTMERAMAPASENGFVASDHAARSSSAAEDVVGLTAKLAQLNWFKVHPLTPIPLSLCAELLAAQNGLDKSTDKKLAIVTDLMRSLVNFNNMGKGLYSYPW</sequence>
<dbReference type="PANTHER" id="PTHR47338:SF3">
    <property type="entry name" value="C6 FINGER DOMAIN TRANSCRIPTION FACTOR DBAA-RELATED"/>
    <property type="match status" value="1"/>
</dbReference>
<dbReference type="InParanoid" id="A0A151GA68"/>
<dbReference type="CDD" id="cd00067">
    <property type="entry name" value="GAL4"/>
    <property type="match status" value="1"/>
</dbReference>
<name>A0A151GA68_DRECN</name>
<feature type="domain" description="Zn(2)-C6 fungal-type" evidence="8">
    <location>
        <begin position="326"/>
        <end position="356"/>
    </location>
</feature>
<evidence type="ECO:0000256" key="5">
    <source>
        <dbReference type="ARBA" id="ARBA00023163"/>
    </source>
</evidence>
<dbReference type="GO" id="GO:0000981">
    <property type="term" value="F:DNA-binding transcription factor activity, RNA polymerase II-specific"/>
    <property type="evidence" value="ECO:0007669"/>
    <property type="project" value="InterPro"/>
</dbReference>
<dbReference type="RefSeq" id="XP_040653330.1">
    <property type="nucleotide sequence ID" value="XM_040803226.1"/>
</dbReference>
<evidence type="ECO:0000256" key="1">
    <source>
        <dbReference type="ARBA" id="ARBA00004123"/>
    </source>
</evidence>
<evidence type="ECO:0000259" key="8">
    <source>
        <dbReference type="PROSITE" id="PS50048"/>
    </source>
</evidence>
<keyword evidence="6" id="KW-0539">Nucleus</keyword>
<gene>
    <name evidence="9" type="ORF">DCS_05927</name>
</gene>
<accession>A0A151GA68</accession>
<dbReference type="SMART" id="SM00066">
    <property type="entry name" value="GAL4"/>
    <property type="match status" value="1"/>
</dbReference>
<feature type="compositionally biased region" description="Low complexity" evidence="7">
    <location>
        <begin position="500"/>
        <end position="514"/>
    </location>
</feature>
<dbReference type="Gene3D" id="4.10.240.10">
    <property type="entry name" value="Zn(2)-C6 fungal-type DNA-binding domain"/>
    <property type="match status" value="1"/>
</dbReference>
<dbReference type="GO" id="GO:0008270">
    <property type="term" value="F:zinc ion binding"/>
    <property type="evidence" value="ECO:0007669"/>
    <property type="project" value="InterPro"/>
</dbReference>
<evidence type="ECO:0000256" key="6">
    <source>
        <dbReference type="ARBA" id="ARBA00023242"/>
    </source>
</evidence>
<keyword evidence="2" id="KW-0479">Metal-binding</keyword>
<dbReference type="CDD" id="cd12148">
    <property type="entry name" value="fungal_TF_MHR"/>
    <property type="match status" value="1"/>
</dbReference>
<dbReference type="Pfam" id="PF00172">
    <property type="entry name" value="Zn_clus"/>
    <property type="match status" value="1"/>
</dbReference>
<evidence type="ECO:0000313" key="10">
    <source>
        <dbReference type="Proteomes" id="UP000076580"/>
    </source>
</evidence>
<organism evidence="9 10">
    <name type="scientific">Drechmeria coniospora</name>
    <name type="common">Nematophagous fungus</name>
    <name type="synonym">Meria coniospora</name>
    <dbReference type="NCBI Taxonomy" id="98403"/>
    <lineage>
        <taxon>Eukaryota</taxon>
        <taxon>Fungi</taxon>
        <taxon>Dikarya</taxon>
        <taxon>Ascomycota</taxon>
        <taxon>Pezizomycotina</taxon>
        <taxon>Sordariomycetes</taxon>
        <taxon>Hypocreomycetidae</taxon>
        <taxon>Hypocreales</taxon>
        <taxon>Ophiocordycipitaceae</taxon>
        <taxon>Drechmeria</taxon>
    </lineage>
</organism>
<evidence type="ECO:0000256" key="4">
    <source>
        <dbReference type="ARBA" id="ARBA00023125"/>
    </source>
</evidence>
<dbReference type="PANTHER" id="PTHR47338">
    <property type="entry name" value="ZN(II)2CYS6 TRANSCRIPTION FACTOR (EUROFUNG)-RELATED"/>
    <property type="match status" value="1"/>
</dbReference>
<evidence type="ECO:0000256" key="3">
    <source>
        <dbReference type="ARBA" id="ARBA00023015"/>
    </source>
</evidence>
<keyword evidence="5" id="KW-0804">Transcription</keyword>
<dbReference type="InterPro" id="IPR001138">
    <property type="entry name" value="Zn2Cys6_DnaBD"/>
</dbReference>
<dbReference type="PROSITE" id="PS50048">
    <property type="entry name" value="ZN2_CY6_FUNGAL_2"/>
    <property type="match status" value="1"/>
</dbReference>
<evidence type="ECO:0000313" key="9">
    <source>
        <dbReference type="EMBL" id="KYK53978.1"/>
    </source>
</evidence>
<dbReference type="GO" id="GO:0006351">
    <property type="term" value="P:DNA-templated transcription"/>
    <property type="evidence" value="ECO:0007669"/>
    <property type="project" value="InterPro"/>
</dbReference>
<comment type="subcellular location">
    <subcellularLocation>
        <location evidence="1">Nucleus</location>
    </subcellularLocation>
</comment>
<dbReference type="SMART" id="SM00906">
    <property type="entry name" value="Fungal_trans"/>
    <property type="match status" value="1"/>
</dbReference>
<dbReference type="GO" id="GO:0005634">
    <property type="term" value="C:nucleus"/>
    <property type="evidence" value="ECO:0007669"/>
    <property type="project" value="UniProtKB-SubCell"/>
</dbReference>
<dbReference type="GO" id="GO:0003677">
    <property type="term" value="F:DNA binding"/>
    <property type="evidence" value="ECO:0007669"/>
    <property type="project" value="UniProtKB-KW"/>
</dbReference>
<dbReference type="SUPFAM" id="SSF57701">
    <property type="entry name" value="Zn2/Cys6 DNA-binding domain"/>
    <property type="match status" value="1"/>
</dbReference>
<evidence type="ECO:0000256" key="7">
    <source>
        <dbReference type="SAM" id="MobiDB-lite"/>
    </source>
</evidence>
<dbReference type="EMBL" id="LAYC01000003">
    <property type="protein sequence ID" value="KYK53978.1"/>
    <property type="molecule type" value="Genomic_DNA"/>
</dbReference>
<dbReference type="PROSITE" id="PS00463">
    <property type="entry name" value="ZN2_CY6_FUNGAL_1"/>
    <property type="match status" value="1"/>
</dbReference>